<reference evidence="2" key="1">
    <citation type="submission" date="2023-03" db="EMBL/GenBank/DDBJ databases">
        <title>Massive genome expansion in bonnet fungi (Mycena s.s.) driven by repeated elements and novel gene families across ecological guilds.</title>
        <authorList>
            <consortium name="Lawrence Berkeley National Laboratory"/>
            <person name="Harder C.B."/>
            <person name="Miyauchi S."/>
            <person name="Viragh M."/>
            <person name="Kuo A."/>
            <person name="Thoen E."/>
            <person name="Andreopoulos B."/>
            <person name="Lu D."/>
            <person name="Skrede I."/>
            <person name="Drula E."/>
            <person name="Henrissat B."/>
            <person name="Morin E."/>
            <person name="Kohler A."/>
            <person name="Barry K."/>
            <person name="LaButti K."/>
            <person name="Morin E."/>
            <person name="Salamov A."/>
            <person name="Lipzen A."/>
            <person name="Mereny Z."/>
            <person name="Hegedus B."/>
            <person name="Baldrian P."/>
            <person name="Stursova M."/>
            <person name="Weitz H."/>
            <person name="Taylor A."/>
            <person name="Grigoriev I.V."/>
            <person name="Nagy L.G."/>
            <person name="Martin F."/>
            <person name="Kauserud H."/>
        </authorList>
    </citation>
    <scope>NUCLEOTIDE SEQUENCE</scope>
    <source>
        <strain evidence="2">9284</strain>
    </source>
</reference>
<organism evidence="2 3">
    <name type="scientific">Roridomyces roridus</name>
    <dbReference type="NCBI Taxonomy" id="1738132"/>
    <lineage>
        <taxon>Eukaryota</taxon>
        <taxon>Fungi</taxon>
        <taxon>Dikarya</taxon>
        <taxon>Basidiomycota</taxon>
        <taxon>Agaricomycotina</taxon>
        <taxon>Agaricomycetes</taxon>
        <taxon>Agaricomycetidae</taxon>
        <taxon>Agaricales</taxon>
        <taxon>Marasmiineae</taxon>
        <taxon>Mycenaceae</taxon>
        <taxon>Roridomyces</taxon>
    </lineage>
</organism>
<keyword evidence="1" id="KW-0812">Transmembrane</keyword>
<sequence>MPSSSRRPAAARQRGIPSRGLSSFSPFFLSPSTFPASAQVAFEPSPFFQPRSFKLQSHLKMFFAQLSVFVSALALFSVSNAAALPVRPRATALNVATCTSPSTQFVEHDCNVALLGLGGGIAGAIEFLRVSASSTTAVSGTCRVTATAVDGGTTIDISKGRLEGHGSTNGGFDNLLTACGPSPGSMIIGGGALPSGNIEIAISAP</sequence>
<feature type="transmembrane region" description="Helical" evidence="1">
    <location>
        <begin position="62"/>
        <end position="84"/>
    </location>
</feature>
<proteinExistence type="predicted"/>
<comment type="caution">
    <text evidence="2">The sequence shown here is derived from an EMBL/GenBank/DDBJ whole genome shotgun (WGS) entry which is preliminary data.</text>
</comment>
<evidence type="ECO:0000313" key="3">
    <source>
        <dbReference type="Proteomes" id="UP001221142"/>
    </source>
</evidence>
<gene>
    <name evidence="2" type="ORF">FB45DRAFT_1049897</name>
</gene>
<name>A0AAD7CHZ5_9AGAR</name>
<dbReference type="AlphaFoldDB" id="A0AAD7CHZ5"/>
<keyword evidence="3" id="KW-1185">Reference proteome</keyword>
<dbReference type="Proteomes" id="UP001221142">
    <property type="component" value="Unassembled WGS sequence"/>
</dbReference>
<evidence type="ECO:0000256" key="1">
    <source>
        <dbReference type="SAM" id="Phobius"/>
    </source>
</evidence>
<protein>
    <submittedName>
        <fullName evidence="2">Uncharacterized protein</fullName>
    </submittedName>
</protein>
<keyword evidence="1" id="KW-1133">Transmembrane helix</keyword>
<dbReference type="EMBL" id="JARKIF010000001">
    <property type="protein sequence ID" value="KAJ7649699.1"/>
    <property type="molecule type" value="Genomic_DNA"/>
</dbReference>
<evidence type="ECO:0000313" key="2">
    <source>
        <dbReference type="EMBL" id="KAJ7649699.1"/>
    </source>
</evidence>
<keyword evidence="1" id="KW-0472">Membrane</keyword>
<accession>A0AAD7CHZ5</accession>